<accession>A0A921LQT0</accession>
<dbReference type="EMBL" id="DYVF01000020">
    <property type="protein sequence ID" value="HJG30249.1"/>
    <property type="molecule type" value="Genomic_DNA"/>
</dbReference>
<sequence>MAVVSAAAERTRRGARMAMGLPCGRRTPAGRVRWYLLRVPEGREQDSCDRLLRLIPKDLLDDAFVPQKERWIKRDGTWSLGAAPMYRGYAFALSRDAAGLAKALAGLSVPAELAGTEQRAWLPLADEAAAWFAQSMDARHVIRSSTAEIRDGVLRVLEGPLAGQEARISRIDRHRRRCLVSVGDADGGFTESMPIDVPHKS</sequence>
<gene>
    <name evidence="1" type="ORF">K8U80_02505</name>
</gene>
<protein>
    <recommendedName>
        <fullName evidence="3">NusG-like N-terminal domain-containing protein</fullName>
    </recommendedName>
</protein>
<dbReference type="GO" id="GO:0006354">
    <property type="term" value="P:DNA-templated transcription elongation"/>
    <property type="evidence" value="ECO:0007669"/>
    <property type="project" value="InterPro"/>
</dbReference>
<reference evidence="1" key="1">
    <citation type="journal article" date="2021" name="PeerJ">
        <title>Extensive microbial diversity within the chicken gut microbiome revealed by metagenomics and culture.</title>
        <authorList>
            <person name="Gilroy R."/>
            <person name="Ravi A."/>
            <person name="Getino M."/>
            <person name="Pursley I."/>
            <person name="Horton D.L."/>
            <person name="Alikhan N.F."/>
            <person name="Baker D."/>
            <person name="Gharbi K."/>
            <person name="Hall N."/>
            <person name="Watson M."/>
            <person name="Adriaenssens E.M."/>
            <person name="Foster-Nyarko E."/>
            <person name="Jarju S."/>
            <person name="Secka A."/>
            <person name="Antonio M."/>
            <person name="Oren A."/>
            <person name="Chaudhuri R.R."/>
            <person name="La Ragione R."/>
            <person name="Hildebrand F."/>
            <person name="Pallen M.J."/>
        </authorList>
    </citation>
    <scope>NUCLEOTIDE SEQUENCE</scope>
    <source>
        <strain evidence="1">ChiGjej2B2-7701</strain>
    </source>
</reference>
<comment type="caution">
    <text evidence="1">The sequence shown here is derived from an EMBL/GenBank/DDBJ whole genome shotgun (WGS) entry which is preliminary data.</text>
</comment>
<organism evidence="1 2">
    <name type="scientific">Collinsella ihumii</name>
    <dbReference type="NCBI Taxonomy" id="1720204"/>
    <lineage>
        <taxon>Bacteria</taxon>
        <taxon>Bacillati</taxon>
        <taxon>Actinomycetota</taxon>
        <taxon>Coriobacteriia</taxon>
        <taxon>Coriobacteriales</taxon>
        <taxon>Coriobacteriaceae</taxon>
        <taxon>Collinsella</taxon>
    </lineage>
</organism>
<proteinExistence type="predicted"/>
<evidence type="ECO:0000313" key="1">
    <source>
        <dbReference type="EMBL" id="HJG30249.1"/>
    </source>
</evidence>
<evidence type="ECO:0008006" key="3">
    <source>
        <dbReference type="Google" id="ProtNLM"/>
    </source>
</evidence>
<dbReference type="SUPFAM" id="SSF82679">
    <property type="entry name" value="N-utilization substance G protein NusG, N-terminal domain"/>
    <property type="match status" value="1"/>
</dbReference>
<dbReference type="Proteomes" id="UP000746751">
    <property type="component" value="Unassembled WGS sequence"/>
</dbReference>
<dbReference type="InterPro" id="IPR036735">
    <property type="entry name" value="NGN_dom_sf"/>
</dbReference>
<evidence type="ECO:0000313" key="2">
    <source>
        <dbReference type="Proteomes" id="UP000746751"/>
    </source>
</evidence>
<dbReference type="Gene3D" id="3.30.70.940">
    <property type="entry name" value="NusG, N-terminal domain"/>
    <property type="match status" value="1"/>
</dbReference>
<dbReference type="AlphaFoldDB" id="A0A921LQT0"/>
<name>A0A921LQT0_9ACTN</name>
<reference evidence="1" key="2">
    <citation type="submission" date="2021-09" db="EMBL/GenBank/DDBJ databases">
        <authorList>
            <person name="Gilroy R."/>
        </authorList>
    </citation>
    <scope>NUCLEOTIDE SEQUENCE</scope>
    <source>
        <strain evidence="1">ChiGjej2B2-7701</strain>
    </source>
</reference>